<dbReference type="Proteomes" id="UP000190750">
    <property type="component" value="Unassembled WGS sequence"/>
</dbReference>
<keyword evidence="3" id="KW-1185">Reference proteome</keyword>
<dbReference type="CDD" id="cd00158">
    <property type="entry name" value="RHOD"/>
    <property type="match status" value="1"/>
</dbReference>
<dbReference type="PANTHER" id="PTHR43031">
    <property type="entry name" value="FAD-DEPENDENT OXIDOREDUCTASE"/>
    <property type="match status" value="1"/>
</dbReference>
<dbReference type="InterPro" id="IPR036873">
    <property type="entry name" value="Rhodanese-like_dom_sf"/>
</dbReference>
<organism evidence="2 3">
    <name type="scientific">Rhodoferax fermentans</name>
    <dbReference type="NCBI Taxonomy" id="28066"/>
    <lineage>
        <taxon>Bacteria</taxon>
        <taxon>Pseudomonadati</taxon>
        <taxon>Pseudomonadota</taxon>
        <taxon>Betaproteobacteria</taxon>
        <taxon>Burkholderiales</taxon>
        <taxon>Comamonadaceae</taxon>
        <taxon>Rhodoferax</taxon>
    </lineage>
</organism>
<dbReference type="Gene3D" id="3.40.250.10">
    <property type="entry name" value="Rhodanese-like domain"/>
    <property type="match status" value="1"/>
</dbReference>
<sequence length="107" mass="11434">MSRGIQDINVAQAQALIQQGAFVLDVREPDEFEAGHVPASTLIPLGQLADRVAELDSQRTHKIVVICHGGKRSATACGQLAELGFGCTYNIAGGILAWRKAKLPVVR</sequence>
<reference evidence="2 3" key="1">
    <citation type="submission" date="2017-01" db="EMBL/GenBank/DDBJ databases">
        <title>Genome sequencing of Rhodoferax fermentans JCM 7819.</title>
        <authorList>
            <person name="Kim Y.J."/>
            <person name="Farh M.E.-A."/>
            <person name="Yang D.-C."/>
        </authorList>
    </citation>
    <scope>NUCLEOTIDE SEQUENCE [LARGE SCALE GENOMIC DNA]</scope>
    <source>
        <strain evidence="2 3">JCM 7819</strain>
    </source>
</reference>
<dbReference type="SMART" id="SM00450">
    <property type="entry name" value="RHOD"/>
    <property type="match status" value="1"/>
</dbReference>
<gene>
    <name evidence="2" type="ORF">RF819_16420</name>
</gene>
<proteinExistence type="predicted"/>
<comment type="caution">
    <text evidence="2">The sequence shown here is derived from an EMBL/GenBank/DDBJ whole genome shotgun (WGS) entry which is preliminary data.</text>
</comment>
<dbReference type="SUPFAM" id="SSF52821">
    <property type="entry name" value="Rhodanese/Cell cycle control phosphatase"/>
    <property type="match status" value="1"/>
</dbReference>
<evidence type="ECO:0000259" key="1">
    <source>
        <dbReference type="PROSITE" id="PS50206"/>
    </source>
</evidence>
<feature type="domain" description="Rhodanese" evidence="1">
    <location>
        <begin position="17"/>
        <end position="107"/>
    </location>
</feature>
<protein>
    <recommendedName>
        <fullName evidence="1">Rhodanese domain-containing protein</fullName>
    </recommendedName>
</protein>
<dbReference type="AlphaFoldDB" id="A0A1T1AYQ8"/>
<dbReference type="InterPro" id="IPR050229">
    <property type="entry name" value="GlpE_sulfurtransferase"/>
</dbReference>
<dbReference type="STRING" id="28066.RF819_16420"/>
<evidence type="ECO:0000313" key="3">
    <source>
        <dbReference type="Proteomes" id="UP000190750"/>
    </source>
</evidence>
<name>A0A1T1AYQ8_RHOFE</name>
<accession>A0A1T1AYQ8</accession>
<dbReference type="PANTHER" id="PTHR43031:SF1">
    <property type="entry name" value="PYRIDINE NUCLEOTIDE-DISULPHIDE OXIDOREDUCTASE"/>
    <property type="match status" value="1"/>
</dbReference>
<evidence type="ECO:0000313" key="2">
    <source>
        <dbReference type="EMBL" id="OOV09211.1"/>
    </source>
</evidence>
<dbReference type="Pfam" id="PF00581">
    <property type="entry name" value="Rhodanese"/>
    <property type="match status" value="1"/>
</dbReference>
<dbReference type="PROSITE" id="PS50206">
    <property type="entry name" value="RHODANESE_3"/>
    <property type="match status" value="1"/>
</dbReference>
<dbReference type="EMBL" id="MTJN01000002">
    <property type="protein sequence ID" value="OOV09211.1"/>
    <property type="molecule type" value="Genomic_DNA"/>
</dbReference>
<dbReference type="InterPro" id="IPR001763">
    <property type="entry name" value="Rhodanese-like_dom"/>
</dbReference>